<comment type="function">
    <text evidence="4">Required during maturation of the 40S ribosomal subunit in the nucleolus.</text>
</comment>
<dbReference type="InterPro" id="IPR007034">
    <property type="entry name" value="BMS1_TSR1_C"/>
</dbReference>
<dbReference type="SMART" id="SM00785">
    <property type="entry name" value="AARP2CN"/>
    <property type="match status" value="1"/>
</dbReference>
<dbReference type="GO" id="GO:0034511">
    <property type="term" value="F:U3 snoRNA binding"/>
    <property type="evidence" value="ECO:0007669"/>
    <property type="project" value="TreeGrafter"/>
</dbReference>
<feature type="compositionally biased region" description="Acidic residues" evidence="7">
    <location>
        <begin position="402"/>
        <end position="423"/>
    </location>
</feature>
<evidence type="ECO:0000256" key="1">
    <source>
        <dbReference type="ARBA" id="ARBA00004604"/>
    </source>
</evidence>
<dbReference type="InterPro" id="IPR039761">
    <property type="entry name" value="Bms1/Tsr1"/>
</dbReference>
<dbReference type="GO" id="GO:0005525">
    <property type="term" value="F:GTP binding"/>
    <property type="evidence" value="ECO:0007669"/>
    <property type="project" value="TreeGrafter"/>
</dbReference>
<evidence type="ECO:0000256" key="7">
    <source>
        <dbReference type="SAM" id="MobiDB-lite"/>
    </source>
</evidence>
<dbReference type="RefSeq" id="XP_003492910.1">
    <property type="nucleotide sequence ID" value="XM_003492862.4"/>
</dbReference>
<dbReference type="Pfam" id="PF22298">
    <property type="entry name" value="Tsr1_G-like"/>
    <property type="match status" value="1"/>
</dbReference>
<dbReference type="GO" id="GO:0003924">
    <property type="term" value="F:GTPase activity"/>
    <property type="evidence" value="ECO:0007669"/>
    <property type="project" value="TreeGrafter"/>
</dbReference>
<evidence type="ECO:0000256" key="6">
    <source>
        <dbReference type="ARBA" id="ARBA00040070"/>
    </source>
</evidence>
<feature type="compositionally biased region" description="Acidic residues" evidence="7">
    <location>
        <begin position="434"/>
        <end position="444"/>
    </location>
</feature>
<keyword evidence="2" id="KW-0690">Ribosome biogenesis</keyword>
<dbReference type="AlphaFoldDB" id="A0A6P3E1S7"/>
<accession>A0A6P3E1S7</accession>
<dbReference type="GO" id="GO:0000479">
    <property type="term" value="P:endonucleolytic cleavage of tricistronic rRNA transcript (SSU-rRNA, 5.8S rRNA, LSU-rRNA)"/>
    <property type="evidence" value="ECO:0007669"/>
    <property type="project" value="TreeGrafter"/>
</dbReference>
<evidence type="ECO:0000313" key="9">
    <source>
        <dbReference type="Proteomes" id="UP000515180"/>
    </source>
</evidence>
<dbReference type="SMART" id="SM01362">
    <property type="entry name" value="DUF663"/>
    <property type="match status" value="1"/>
</dbReference>
<keyword evidence="9" id="KW-1185">Reference proteome</keyword>
<evidence type="ECO:0000256" key="3">
    <source>
        <dbReference type="ARBA" id="ARBA00023242"/>
    </source>
</evidence>
<dbReference type="Proteomes" id="UP000515180">
    <property type="component" value="Unplaced"/>
</dbReference>
<dbReference type="PROSITE" id="PS51714">
    <property type="entry name" value="G_BMS1"/>
    <property type="match status" value="1"/>
</dbReference>
<dbReference type="OrthoDB" id="119302at2759"/>
<comment type="subcellular location">
    <subcellularLocation>
        <location evidence="1">Nucleus</location>
        <location evidence="1">Nucleolus</location>
    </subcellularLocation>
</comment>
<evidence type="ECO:0000256" key="5">
    <source>
        <dbReference type="ARBA" id="ARBA00038288"/>
    </source>
</evidence>
<dbReference type="CTD" id="55720"/>
<dbReference type="PANTHER" id="PTHR12858">
    <property type="entry name" value="RIBOSOME BIOGENESIS PROTEIN"/>
    <property type="match status" value="1"/>
</dbReference>
<keyword evidence="3" id="KW-0539">Nucleus</keyword>
<reference evidence="10" key="1">
    <citation type="submission" date="2025-08" db="UniProtKB">
        <authorList>
            <consortium name="RefSeq"/>
        </authorList>
    </citation>
    <scope>IDENTIFICATION</scope>
</reference>
<feature type="region of interest" description="Disordered" evidence="7">
    <location>
        <begin position="397"/>
        <end position="446"/>
    </location>
</feature>
<dbReference type="PANTHER" id="PTHR12858:SF1">
    <property type="entry name" value="PRE-RRNA-PROCESSING PROTEIN TSR1 HOMOLOG"/>
    <property type="match status" value="1"/>
</dbReference>
<dbReference type="GO" id="GO:0000462">
    <property type="term" value="P:maturation of SSU-rRNA from tricistronic rRNA transcript (SSU-rRNA, 5.8S rRNA, LSU-rRNA)"/>
    <property type="evidence" value="ECO:0007669"/>
    <property type="project" value="TreeGrafter"/>
</dbReference>
<dbReference type="GeneID" id="100744341"/>
<gene>
    <name evidence="10" type="primary">LOC100744341</name>
</gene>
<evidence type="ECO:0000313" key="10">
    <source>
        <dbReference type="RefSeq" id="XP_003492910.1"/>
    </source>
</evidence>
<feature type="domain" description="Bms1-type G" evidence="8">
    <location>
        <begin position="86"/>
        <end position="254"/>
    </location>
</feature>
<name>A0A6P3E1S7_BOMIM</name>
<dbReference type="OMA" id="MNLPRFK"/>
<proteinExistence type="inferred from homology"/>
<dbReference type="Pfam" id="PF08142">
    <property type="entry name" value="AARP2CN"/>
    <property type="match status" value="1"/>
</dbReference>
<evidence type="ECO:0000256" key="4">
    <source>
        <dbReference type="ARBA" id="ARBA00037087"/>
    </source>
</evidence>
<feature type="compositionally biased region" description="Basic and acidic residues" evidence="7">
    <location>
        <begin position="338"/>
        <end position="353"/>
    </location>
</feature>
<dbReference type="GO" id="GO:0005730">
    <property type="term" value="C:nucleolus"/>
    <property type="evidence" value="ECO:0007669"/>
    <property type="project" value="UniProtKB-SubCell"/>
</dbReference>
<sequence>MGITKQEVHRPGAFKQVNKSHKTGRHRSKGSISSAVKGKVGVKVLSKRATKDLGKSARRLQSSQIRKNKREEVLQQKRNFGGSHSAPILICIIPLQEDLDIDNILSIITKADESANITNSPCGTIHLSVPRFKQRFSIVVPPVGNLFATLDIAKIATTVLFVASATNKSDNSPRSEVLDDWGKEIIMPCVAQGLTTPVIVLTNLESLHIKKRQDFKSHVQSKLSKWLPEEKVLQLDTPTDAFNVLRRVGTQKQRTVSYRDKRAHLLAEEIKFKCNENSTELGTLMISGYLRNVPLSVNGLVHIPELGDFQMSQIDAPEDPYPVEKKLRKHSNAMDDEPSTRVLERADPEKQESLESENIPDPMDAEQTWPTEEELAEAKAERKKIVKRVPKGTSEYQAAWIPDEDGEELSECSSYESEDEMSVDEPKSQADSGPDAEEDEEEYETITVSEVPDERYDQNIDMTEEKEAMENLKNAKIDAQFPDEVDTPQDMLAKQRFQKYRGLESFRTSPWDPKENLPTDYARIFQFENFDRTRKRIFKESQEIEGAMPGWYITIHVVNVRQDLFIAFSSLENHPLIVFGLLPNEHKMSVLNVALKHINISPQPVKSKEKLIFQCGFRRFTACPIFSQHTNGNKHKYERYFRPENTVVASMYAPIIFPPCPVLCYVQKLNKSLELIATGSVLSANPDRIVVKRVVLSGHAYKVHKRSAVIRFMFFHREDINWFKPVELRTKYGRRGHIKEPLGTHGHMKCVFNGQLKSQDTILMNLYKRVFPKWTYEPLLLTELQHQNESMNIE</sequence>
<feature type="region of interest" description="Disordered" evidence="7">
    <location>
        <begin position="330"/>
        <end position="377"/>
    </location>
</feature>
<dbReference type="KEGG" id="bim:100744341"/>
<evidence type="ECO:0000259" key="8">
    <source>
        <dbReference type="PROSITE" id="PS51714"/>
    </source>
</evidence>
<comment type="similarity">
    <text evidence="5">Belongs to the TRAFAC class translation factor GTPase superfamily. Bms1-like GTPase family. TSR1 subfamily.</text>
</comment>
<protein>
    <recommendedName>
        <fullName evidence="6">Pre-rRNA-processing protein TSR1 homolog</fullName>
    </recommendedName>
</protein>
<dbReference type="InterPro" id="IPR012948">
    <property type="entry name" value="AARP2CN"/>
</dbReference>
<dbReference type="Pfam" id="PF04950">
    <property type="entry name" value="RIBIOP_C"/>
    <property type="match status" value="1"/>
</dbReference>
<dbReference type="InterPro" id="IPR030387">
    <property type="entry name" value="G_Bms1/Tsr1_dom"/>
</dbReference>
<evidence type="ECO:0000256" key="2">
    <source>
        <dbReference type="ARBA" id="ARBA00022517"/>
    </source>
</evidence>
<dbReference type="GO" id="GO:0030688">
    <property type="term" value="C:preribosome, small subunit precursor"/>
    <property type="evidence" value="ECO:0007669"/>
    <property type="project" value="TreeGrafter"/>
</dbReference>
<organism evidence="9 10">
    <name type="scientific">Bombus impatiens</name>
    <name type="common">Bumblebee</name>
    <dbReference type="NCBI Taxonomy" id="132113"/>
    <lineage>
        <taxon>Eukaryota</taxon>
        <taxon>Metazoa</taxon>
        <taxon>Ecdysozoa</taxon>
        <taxon>Arthropoda</taxon>
        <taxon>Hexapoda</taxon>
        <taxon>Insecta</taxon>
        <taxon>Pterygota</taxon>
        <taxon>Neoptera</taxon>
        <taxon>Endopterygota</taxon>
        <taxon>Hymenoptera</taxon>
        <taxon>Apocrita</taxon>
        <taxon>Aculeata</taxon>
        <taxon>Apoidea</taxon>
        <taxon>Anthophila</taxon>
        <taxon>Apidae</taxon>
        <taxon>Bombus</taxon>
        <taxon>Pyrobombus</taxon>
    </lineage>
</organism>